<dbReference type="InterPro" id="IPR036291">
    <property type="entry name" value="NAD(P)-bd_dom_sf"/>
</dbReference>
<organism evidence="2 3">
    <name type="scientific">Zavarzinia aquatilis</name>
    <dbReference type="NCBI Taxonomy" id="2211142"/>
    <lineage>
        <taxon>Bacteria</taxon>
        <taxon>Pseudomonadati</taxon>
        <taxon>Pseudomonadota</taxon>
        <taxon>Alphaproteobacteria</taxon>
        <taxon>Rhodospirillales</taxon>
        <taxon>Zavarziniaceae</taxon>
        <taxon>Zavarzinia</taxon>
    </lineage>
</organism>
<proteinExistence type="predicted"/>
<dbReference type="InterPro" id="IPR001509">
    <property type="entry name" value="Epimerase_deHydtase"/>
</dbReference>
<dbReference type="SUPFAM" id="SSF51735">
    <property type="entry name" value="NAD(P)-binding Rossmann-fold domains"/>
    <property type="match status" value="1"/>
</dbReference>
<evidence type="ECO:0000259" key="1">
    <source>
        <dbReference type="Pfam" id="PF01370"/>
    </source>
</evidence>
<accession>A0A317EFR0</accession>
<evidence type="ECO:0000313" key="3">
    <source>
        <dbReference type="Proteomes" id="UP000245461"/>
    </source>
</evidence>
<dbReference type="AlphaFoldDB" id="A0A317EFR0"/>
<dbReference type="FunFam" id="3.40.50.720:FF:000702">
    <property type="entry name" value="NADH dehydrogenase (Ubiquinone)"/>
    <property type="match status" value="1"/>
</dbReference>
<gene>
    <name evidence="2" type="ORF">DKG74_05060</name>
</gene>
<dbReference type="PANTHER" id="PTHR12126:SF11">
    <property type="entry name" value="NADH DEHYDROGENASE [UBIQUINONE] 1 ALPHA SUBCOMPLEX SUBUNIT 9, MITOCHONDRIAL"/>
    <property type="match status" value="1"/>
</dbReference>
<sequence length="319" mass="33666">MADRLVTVFGGSGFVGRYVVKRLAKQGFRVRVAVRRPQEAGFLRPMGDVGQIAIVQANVRHTPSVKLAVEGAEAVINLVGILSESGSQKFQMIQAEGAKRIAAAAREAGVSRFVQVSAIGADAKSGADYARSKALGEAAVKAAFPEAVILRPSLVFGPEDQFFNRFANMARYVPVLPLIGGGETKFQPVYVGDVADAVVAAANGTVGAAAQPYELGGPTVYSFRQLMEIVLKVTERKALLLPIPFAVAKLQAAAIGWLPGAPITSDQVKLLEVDNVVAPGAPGLAAFGIAPTSVEAIVPTYLHRFRKAGQYEIRDAVEN</sequence>
<dbReference type="Proteomes" id="UP000245461">
    <property type="component" value="Unassembled WGS sequence"/>
</dbReference>
<evidence type="ECO:0000313" key="2">
    <source>
        <dbReference type="EMBL" id="PWR25136.1"/>
    </source>
</evidence>
<name>A0A317EFR0_9PROT</name>
<dbReference type="Gene3D" id="3.40.50.720">
    <property type="entry name" value="NAD(P)-binding Rossmann-like Domain"/>
    <property type="match status" value="1"/>
</dbReference>
<dbReference type="GO" id="GO:0044877">
    <property type="term" value="F:protein-containing complex binding"/>
    <property type="evidence" value="ECO:0007669"/>
    <property type="project" value="TreeGrafter"/>
</dbReference>
<dbReference type="PANTHER" id="PTHR12126">
    <property type="entry name" value="NADH-UBIQUINONE OXIDOREDUCTASE 39 KDA SUBUNIT-RELATED"/>
    <property type="match status" value="1"/>
</dbReference>
<dbReference type="EMBL" id="QGLE01000002">
    <property type="protein sequence ID" value="PWR25136.1"/>
    <property type="molecule type" value="Genomic_DNA"/>
</dbReference>
<dbReference type="OrthoDB" id="9776313at2"/>
<comment type="caution">
    <text evidence="2">The sequence shown here is derived from an EMBL/GenBank/DDBJ whole genome shotgun (WGS) entry which is preliminary data.</text>
</comment>
<keyword evidence="3" id="KW-1185">Reference proteome</keyword>
<dbReference type="InterPro" id="IPR051207">
    <property type="entry name" value="ComplexI_NDUFA9_subunit"/>
</dbReference>
<dbReference type="RefSeq" id="WP_109903277.1">
    <property type="nucleotide sequence ID" value="NZ_QGLE01000002.1"/>
</dbReference>
<dbReference type="CDD" id="cd05271">
    <property type="entry name" value="NDUFA9_like_SDR_a"/>
    <property type="match status" value="1"/>
</dbReference>
<feature type="domain" description="NAD-dependent epimerase/dehydratase" evidence="1">
    <location>
        <begin position="6"/>
        <end position="204"/>
    </location>
</feature>
<reference evidence="2 3" key="1">
    <citation type="submission" date="2018-05" db="EMBL/GenBank/DDBJ databases">
        <title>Zavarzinia sp. HR-AS.</title>
        <authorList>
            <person name="Lee Y."/>
            <person name="Jeon C.O."/>
        </authorList>
    </citation>
    <scope>NUCLEOTIDE SEQUENCE [LARGE SCALE GENOMIC DNA]</scope>
    <source>
        <strain evidence="2 3">HR-AS</strain>
    </source>
</reference>
<dbReference type="Pfam" id="PF01370">
    <property type="entry name" value="Epimerase"/>
    <property type="match status" value="1"/>
</dbReference>
<protein>
    <submittedName>
        <fullName evidence="2">Complex I NDUFA9 subunit family protein</fullName>
    </submittedName>
</protein>